<dbReference type="GeneTree" id="ENSGT00390000008152"/>
<reference evidence="7" key="1">
    <citation type="submission" date="2025-08" db="UniProtKB">
        <authorList>
            <consortium name="Ensembl"/>
        </authorList>
    </citation>
    <scope>IDENTIFICATION</scope>
</reference>
<dbReference type="GO" id="GO:0005576">
    <property type="term" value="C:extracellular region"/>
    <property type="evidence" value="ECO:0007669"/>
    <property type="project" value="UniProtKB-SubCell"/>
</dbReference>
<accession>A0A8C5FUA9</accession>
<evidence type="ECO:0000259" key="6">
    <source>
        <dbReference type="Pfam" id="PF13330"/>
    </source>
</evidence>
<dbReference type="Ensembl" id="ENSGMOT00000050865.1">
    <property type="protein sequence ID" value="ENSGMOP00000062001.1"/>
    <property type="gene ID" value="ENSGMOG00000010729.2"/>
</dbReference>
<dbReference type="Pfam" id="PF13330">
    <property type="entry name" value="Mucin2_WxxW"/>
    <property type="match status" value="2"/>
</dbReference>
<feature type="signal peptide" evidence="5">
    <location>
        <begin position="1"/>
        <end position="20"/>
    </location>
</feature>
<keyword evidence="2" id="KW-0964">Secreted</keyword>
<evidence type="ECO:0000256" key="5">
    <source>
        <dbReference type="SAM" id="SignalP"/>
    </source>
</evidence>
<dbReference type="InterPro" id="IPR025155">
    <property type="entry name" value="WxxW_domain"/>
</dbReference>
<dbReference type="InterPro" id="IPR039675">
    <property type="entry name" value="CILP1/CILP2"/>
</dbReference>
<keyword evidence="3 5" id="KW-0732">Signal</keyword>
<gene>
    <name evidence="7" type="primary">si:dkey-205h13.2</name>
</gene>
<feature type="domain" description="WxxW" evidence="6">
    <location>
        <begin position="47"/>
        <end position="130"/>
    </location>
</feature>
<evidence type="ECO:0000256" key="3">
    <source>
        <dbReference type="ARBA" id="ARBA00022729"/>
    </source>
</evidence>
<feature type="domain" description="WxxW" evidence="6">
    <location>
        <begin position="141"/>
        <end position="225"/>
    </location>
</feature>
<organism evidence="7 8">
    <name type="scientific">Gadus morhua</name>
    <name type="common">Atlantic cod</name>
    <dbReference type="NCBI Taxonomy" id="8049"/>
    <lineage>
        <taxon>Eukaryota</taxon>
        <taxon>Metazoa</taxon>
        <taxon>Chordata</taxon>
        <taxon>Craniata</taxon>
        <taxon>Vertebrata</taxon>
        <taxon>Euteleostomi</taxon>
        <taxon>Actinopterygii</taxon>
        <taxon>Neopterygii</taxon>
        <taxon>Teleostei</taxon>
        <taxon>Neoteleostei</taxon>
        <taxon>Acanthomorphata</taxon>
        <taxon>Zeiogadaria</taxon>
        <taxon>Gadariae</taxon>
        <taxon>Gadiformes</taxon>
        <taxon>Gadoidei</taxon>
        <taxon>Gadidae</taxon>
        <taxon>Gadus</taxon>
    </lineage>
</organism>
<evidence type="ECO:0000256" key="4">
    <source>
        <dbReference type="ARBA" id="ARBA00023180"/>
    </source>
</evidence>
<dbReference type="Proteomes" id="UP000694546">
    <property type="component" value="Chromosome 21"/>
</dbReference>
<evidence type="ECO:0000313" key="7">
    <source>
        <dbReference type="Ensembl" id="ENSGMOP00000062001.1"/>
    </source>
</evidence>
<comment type="subcellular location">
    <subcellularLocation>
        <location evidence="1">Secreted</location>
    </subcellularLocation>
</comment>
<reference evidence="7" key="2">
    <citation type="submission" date="2025-09" db="UniProtKB">
        <authorList>
            <consortium name="Ensembl"/>
        </authorList>
    </citation>
    <scope>IDENTIFICATION</scope>
</reference>
<name>A0A8C5FUA9_GADMO</name>
<dbReference type="PANTHER" id="PTHR15031">
    <property type="entry name" value="CARTILAGE INTERMEDIATE LAYER PROTEIN CLIP"/>
    <property type="match status" value="1"/>
</dbReference>
<feature type="chain" id="PRO_5034776973" description="WxxW domain-containing protein" evidence="5">
    <location>
        <begin position="21"/>
        <end position="248"/>
    </location>
</feature>
<dbReference type="PANTHER" id="PTHR15031:SF4">
    <property type="entry name" value="CARTILAGE INTERMEDIATE LAYER PROTEIN 1"/>
    <property type="match status" value="1"/>
</dbReference>
<dbReference type="OrthoDB" id="6049857at2759"/>
<evidence type="ECO:0000256" key="1">
    <source>
        <dbReference type="ARBA" id="ARBA00004613"/>
    </source>
</evidence>
<protein>
    <recommendedName>
        <fullName evidence="6">WxxW domain-containing protein</fullName>
    </recommendedName>
</protein>
<dbReference type="OMA" id="FICRKRD"/>
<sequence>MFQLIPIFIMAGLMTVSTQGISEQSRPSVNTINISEGRLQDVNTRCWTEWFDRDHPSGTGDWEILTSLRNENPGKICPTPVGIEVETTTGLSIAAAGEVIAVADTTTGFICKNEDQPDQTCLDYRVRFVCHPPFCNQHICWSKWLDRDNPGGTGDWETLSQLRIQYPGSICDEPLYIEAVTVDTMTPALATGQNFFIFNPTTGFVCRNSDQTKRGCLDYKVRFGCCCDPETPIRPGPIQGEPFDKAIQ</sequence>
<keyword evidence="4" id="KW-0325">Glycoprotein</keyword>
<proteinExistence type="predicted"/>
<dbReference type="AlphaFoldDB" id="A0A8C5FUA9"/>
<keyword evidence="8" id="KW-1185">Reference proteome</keyword>
<evidence type="ECO:0000256" key="2">
    <source>
        <dbReference type="ARBA" id="ARBA00022525"/>
    </source>
</evidence>
<evidence type="ECO:0000313" key="8">
    <source>
        <dbReference type="Proteomes" id="UP000694546"/>
    </source>
</evidence>